<dbReference type="SMART" id="SM00283">
    <property type="entry name" value="MA"/>
    <property type="match status" value="1"/>
</dbReference>
<sequence>MSTDITTYDENVEVEEKKLDPKMEAFMEVAPFLMELFPHDFNLGIADRESLIFGIGCDAVPALPIGYKLHEGDGLYEAVHLNQVQKVVLPSEIFGFPVFGTTMPLHDSKGNVIGAVGVASSLQEYNTLFEIATKLSEAVDQVSATIEEMASSITNSSDNIHNISGQSSTVLDSINEIDKVAKMVREVSERSQILGLNASIEAARAGEYGKGFSVVASEIRKMAENSKNHTDTIRQTASTINGLISNLHDSISQVSGEAEGQSAATEQLAATIQEISDTANELATYAGKILNGYNQN</sequence>
<dbReference type="GO" id="GO:0007165">
    <property type="term" value="P:signal transduction"/>
    <property type="evidence" value="ECO:0007669"/>
    <property type="project" value="UniProtKB-KW"/>
</dbReference>
<proteinExistence type="predicted"/>
<dbReference type="AlphaFoldDB" id="A0A516KEM4"/>
<dbReference type="Gene3D" id="1.10.287.950">
    <property type="entry name" value="Methyl-accepting chemotaxis protein"/>
    <property type="match status" value="1"/>
</dbReference>
<dbReference type="InterPro" id="IPR004089">
    <property type="entry name" value="MCPsignal_dom"/>
</dbReference>
<keyword evidence="5" id="KW-1185">Reference proteome</keyword>
<evidence type="ECO:0000256" key="2">
    <source>
        <dbReference type="PROSITE-ProRule" id="PRU00284"/>
    </source>
</evidence>
<evidence type="ECO:0000313" key="4">
    <source>
        <dbReference type="EMBL" id="QDP39855.1"/>
    </source>
</evidence>
<evidence type="ECO:0000313" key="5">
    <source>
        <dbReference type="Proteomes" id="UP000315215"/>
    </source>
</evidence>
<dbReference type="SUPFAM" id="SSF58104">
    <property type="entry name" value="Methyl-accepting chemotaxis protein (MCP) signaling domain"/>
    <property type="match status" value="1"/>
</dbReference>
<dbReference type="PANTHER" id="PTHR32089:SF112">
    <property type="entry name" value="LYSOZYME-LIKE PROTEIN-RELATED"/>
    <property type="match status" value="1"/>
</dbReference>
<dbReference type="PANTHER" id="PTHR32089">
    <property type="entry name" value="METHYL-ACCEPTING CHEMOTAXIS PROTEIN MCPB"/>
    <property type="match status" value="1"/>
</dbReference>
<dbReference type="OrthoDB" id="9807021at2"/>
<dbReference type="Proteomes" id="UP000315215">
    <property type="component" value="Chromosome"/>
</dbReference>
<dbReference type="KEGG" id="aqt:FN924_06555"/>
<dbReference type="Pfam" id="PF00015">
    <property type="entry name" value="MCPsignal"/>
    <property type="match status" value="1"/>
</dbReference>
<dbReference type="GO" id="GO:0016020">
    <property type="term" value="C:membrane"/>
    <property type="evidence" value="ECO:0007669"/>
    <property type="project" value="InterPro"/>
</dbReference>
<protein>
    <submittedName>
        <fullName evidence="4">Chemotaxis protein</fullName>
    </submittedName>
</protein>
<reference evidence="4 5" key="1">
    <citation type="submission" date="2019-07" db="EMBL/GenBank/DDBJ databases">
        <authorList>
            <person name="Li J."/>
        </authorList>
    </citation>
    <scope>NUCLEOTIDE SEQUENCE [LARGE SCALE GENOMIC DNA]</scope>
    <source>
        <strain evidence="4 5">TKL69</strain>
    </source>
</reference>
<dbReference type="EMBL" id="CP041666">
    <property type="protein sequence ID" value="QDP39855.1"/>
    <property type="molecule type" value="Genomic_DNA"/>
</dbReference>
<feature type="domain" description="Methyl-accepting transducer" evidence="3">
    <location>
        <begin position="118"/>
        <end position="296"/>
    </location>
</feature>
<evidence type="ECO:0000259" key="3">
    <source>
        <dbReference type="PROSITE" id="PS50111"/>
    </source>
</evidence>
<dbReference type="PROSITE" id="PS50111">
    <property type="entry name" value="CHEMOTAXIS_TRANSDUC_2"/>
    <property type="match status" value="1"/>
</dbReference>
<organism evidence="4 5">
    <name type="scientific">Radiobacillus deserti</name>
    <dbReference type="NCBI Taxonomy" id="2594883"/>
    <lineage>
        <taxon>Bacteria</taxon>
        <taxon>Bacillati</taxon>
        <taxon>Bacillota</taxon>
        <taxon>Bacilli</taxon>
        <taxon>Bacillales</taxon>
        <taxon>Bacillaceae</taxon>
        <taxon>Radiobacillus</taxon>
    </lineage>
</organism>
<accession>A0A516KEM4</accession>
<name>A0A516KEM4_9BACI</name>
<keyword evidence="1 2" id="KW-0807">Transducer</keyword>
<dbReference type="RefSeq" id="WP_143892841.1">
    <property type="nucleotide sequence ID" value="NZ_CP041666.1"/>
</dbReference>
<gene>
    <name evidence="4" type="ORF">FN924_06555</name>
</gene>
<evidence type="ECO:0000256" key="1">
    <source>
        <dbReference type="ARBA" id="ARBA00023224"/>
    </source>
</evidence>